<comment type="caution">
    <text evidence="1">The sequence shown here is derived from an EMBL/GenBank/DDBJ whole genome shotgun (WGS) entry which is preliminary data.</text>
</comment>
<dbReference type="EMBL" id="JACERK010000007">
    <property type="protein sequence ID" value="MBA5233313.1"/>
    <property type="molecule type" value="Genomic_DNA"/>
</dbReference>
<keyword evidence="2" id="KW-1185">Reference proteome</keyword>
<evidence type="ECO:0000313" key="1">
    <source>
        <dbReference type="EMBL" id="MBA5233313.1"/>
    </source>
</evidence>
<evidence type="ECO:0000313" key="2">
    <source>
        <dbReference type="Proteomes" id="UP000530038"/>
    </source>
</evidence>
<accession>A0ABR5ZFF8</accession>
<reference evidence="1 2" key="1">
    <citation type="submission" date="2020-07" db="EMBL/GenBank/DDBJ databases">
        <title>Characterization of Pectobacterium aroidearum strains causing soft rot on Amorphophallus konjac.</title>
        <authorList>
            <person name="Xie H."/>
        </authorList>
    </citation>
    <scope>NUCLEOTIDE SEQUENCE [LARGE SCALE GENOMIC DNA]</scope>
    <source>
        <strain evidence="1 2">MY10</strain>
    </source>
</reference>
<protein>
    <submittedName>
        <fullName evidence="1">Uncharacterized protein</fullName>
    </submittedName>
</protein>
<proteinExistence type="predicted"/>
<gene>
    <name evidence="1" type="ORF">H2Y56_14515</name>
</gene>
<dbReference type="Proteomes" id="UP000530038">
    <property type="component" value="Unassembled WGS sequence"/>
</dbReference>
<organism evidence="1 2">
    <name type="scientific">Pectobacterium aroidearum</name>
    <dbReference type="NCBI Taxonomy" id="1201031"/>
    <lineage>
        <taxon>Bacteria</taxon>
        <taxon>Pseudomonadati</taxon>
        <taxon>Pseudomonadota</taxon>
        <taxon>Gammaproteobacteria</taxon>
        <taxon>Enterobacterales</taxon>
        <taxon>Pectobacteriaceae</taxon>
        <taxon>Pectobacterium</taxon>
    </lineage>
</organism>
<dbReference type="RefSeq" id="WP_181829906.1">
    <property type="nucleotide sequence ID" value="NZ_JACERI010000006.1"/>
</dbReference>
<name>A0ABR5ZFF8_9GAMM</name>
<sequence length="79" mass="8754">MKSSSLKPGMRVLLQPSRGYGQPVMGTVVRHVESTSIRPAYTTIRKDSFAKSGLPDDVGCVYLPDADITWRVQLMETAR</sequence>